<sequence>MAQRTITQPSHVSVQTLTRREQAERQRLEDVIATAATWAKLEAESLLTIRERKLYRSTHKSFGAYAYDVWSMSRAHANRLCAWAEVINNVSPIGDTYPQREWHARPLYGLTPGQQRQAWRAYTSRSKAGIGALVAACNQVRCRMHRKQDHQARATRLDNARVICADVLDGLEQVEDGSVGLV</sequence>
<evidence type="ECO:0000313" key="1">
    <source>
        <dbReference type="EMBL" id="MFA9479433.1"/>
    </source>
</evidence>
<proteinExistence type="predicted"/>
<reference evidence="1 2" key="1">
    <citation type="submission" date="2024-08" db="EMBL/GenBank/DDBJ databases">
        <title>Whole-genome sequencing of halo(alkali)philic microorganisms from hypersaline lakes.</title>
        <authorList>
            <person name="Sorokin D.Y."/>
            <person name="Merkel A.Y."/>
            <person name="Messina E."/>
            <person name="Yakimov M."/>
        </authorList>
    </citation>
    <scope>NUCLEOTIDE SEQUENCE [LARGE SCALE GENOMIC DNA]</scope>
    <source>
        <strain evidence="1 2">AB-hyl4</strain>
    </source>
</reference>
<gene>
    <name evidence="1" type="ORF">ACERK3_14180</name>
</gene>
<keyword evidence="2" id="KW-1185">Reference proteome</keyword>
<comment type="caution">
    <text evidence="1">The sequence shown here is derived from an EMBL/GenBank/DDBJ whole genome shotgun (WGS) entry which is preliminary data.</text>
</comment>
<dbReference type="Proteomes" id="UP001575105">
    <property type="component" value="Unassembled WGS sequence"/>
</dbReference>
<evidence type="ECO:0000313" key="2">
    <source>
        <dbReference type="Proteomes" id="UP001575105"/>
    </source>
</evidence>
<organism evidence="1 2">
    <name type="scientific">Natronomicrosphaera hydrolytica</name>
    <dbReference type="NCBI Taxonomy" id="3242702"/>
    <lineage>
        <taxon>Bacteria</taxon>
        <taxon>Pseudomonadati</taxon>
        <taxon>Planctomycetota</taxon>
        <taxon>Phycisphaerae</taxon>
        <taxon>Phycisphaerales</taxon>
        <taxon>Phycisphaeraceae</taxon>
        <taxon>Natronomicrosphaera</taxon>
    </lineage>
</organism>
<feature type="non-terminal residue" evidence="1">
    <location>
        <position position="182"/>
    </location>
</feature>
<evidence type="ECO:0008006" key="3">
    <source>
        <dbReference type="Google" id="ProtNLM"/>
    </source>
</evidence>
<protein>
    <recommendedName>
        <fullName evidence="3">Transposase</fullName>
    </recommendedName>
</protein>
<accession>A0ABV4U8X3</accession>
<name>A0ABV4U8X3_9BACT</name>
<dbReference type="EMBL" id="JBGUBD010000008">
    <property type="protein sequence ID" value="MFA9479433.1"/>
    <property type="molecule type" value="Genomic_DNA"/>
</dbReference>